<dbReference type="InterPro" id="IPR036388">
    <property type="entry name" value="WH-like_DNA-bd_sf"/>
</dbReference>
<dbReference type="InterPro" id="IPR053925">
    <property type="entry name" value="RecX_HTH_3rd"/>
</dbReference>
<evidence type="ECO:0000256" key="1">
    <source>
        <dbReference type="ARBA" id="ARBA00004496"/>
    </source>
</evidence>
<evidence type="ECO:0000256" key="3">
    <source>
        <dbReference type="ARBA" id="ARBA00018111"/>
    </source>
</evidence>
<dbReference type="PANTHER" id="PTHR33602">
    <property type="entry name" value="REGULATORY PROTEIN RECX FAMILY PROTEIN"/>
    <property type="match status" value="1"/>
</dbReference>
<comment type="subcellular location">
    <subcellularLocation>
        <location evidence="1">Cytoplasm</location>
    </subcellularLocation>
</comment>
<dbReference type="Pfam" id="PF21981">
    <property type="entry name" value="RecX_HTH3"/>
    <property type="match status" value="1"/>
</dbReference>
<dbReference type="EMBL" id="JAKIKS010000015">
    <property type="protein sequence ID" value="MCL1123993.1"/>
    <property type="molecule type" value="Genomic_DNA"/>
</dbReference>
<keyword evidence="8" id="KW-1185">Reference proteome</keyword>
<gene>
    <name evidence="7" type="ORF">L2764_05725</name>
</gene>
<evidence type="ECO:0000259" key="6">
    <source>
        <dbReference type="Pfam" id="PF21981"/>
    </source>
</evidence>
<proteinExistence type="inferred from homology"/>
<evidence type="ECO:0000259" key="5">
    <source>
        <dbReference type="Pfam" id="PF02631"/>
    </source>
</evidence>
<evidence type="ECO:0000313" key="7">
    <source>
        <dbReference type="EMBL" id="MCL1123993.1"/>
    </source>
</evidence>
<dbReference type="PANTHER" id="PTHR33602:SF1">
    <property type="entry name" value="REGULATORY PROTEIN RECX FAMILY PROTEIN"/>
    <property type="match status" value="1"/>
</dbReference>
<organism evidence="7 8">
    <name type="scientific">Shewanella surugensis</name>
    <dbReference type="NCBI Taxonomy" id="212020"/>
    <lineage>
        <taxon>Bacteria</taxon>
        <taxon>Pseudomonadati</taxon>
        <taxon>Pseudomonadota</taxon>
        <taxon>Gammaproteobacteria</taxon>
        <taxon>Alteromonadales</taxon>
        <taxon>Shewanellaceae</taxon>
        <taxon>Shewanella</taxon>
    </lineage>
</organism>
<dbReference type="InterPro" id="IPR053924">
    <property type="entry name" value="RecX_HTH_2nd"/>
</dbReference>
<reference evidence="7 8" key="1">
    <citation type="submission" date="2022-01" db="EMBL/GenBank/DDBJ databases">
        <title>Whole genome-based taxonomy of the Shewanellaceae.</title>
        <authorList>
            <person name="Martin-Rodriguez A.J."/>
        </authorList>
    </citation>
    <scope>NUCLEOTIDE SEQUENCE [LARGE SCALE GENOMIC DNA]</scope>
    <source>
        <strain evidence="7 8">DSM 17177</strain>
    </source>
</reference>
<evidence type="ECO:0000313" key="8">
    <source>
        <dbReference type="Proteomes" id="UP001203423"/>
    </source>
</evidence>
<name>A0ABT0L8G7_9GAMM</name>
<feature type="domain" description="RecX second three-helical" evidence="5">
    <location>
        <begin position="11"/>
        <end position="51"/>
    </location>
</feature>
<dbReference type="Proteomes" id="UP001203423">
    <property type="component" value="Unassembled WGS sequence"/>
</dbReference>
<evidence type="ECO:0000256" key="4">
    <source>
        <dbReference type="ARBA" id="ARBA00022490"/>
    </source>
</evidence>
<dbReference type="InterPro" id="IPR003783">
    <property type="entry name" value="Regulatory_RecX"/>
</dbReference>
<accession>A0ABT0L8G7</accession>
<sequence>MHFCLENGYLNDERYAYLVIKSHVNKGHGVNRIQQVLIQKGIDRSICQQVLLNTHHDWFELAKHKVFKKYGEHPIADFKDKAKRIRYLLGQGFSYEQANYALDEKTSTHVDD</sequence>
<protein>
    <recommendedName>
        <fullName evidence="3">Regulatory protein RecX</fullName>
    </recommendedName>
</protein>
<feature type="domain" description="RecX third three-helical" evidence="6">
    <location>
        <begin position="59"/>
        <end position="102"/>
    </location>
</feature>
<evidence type="ECO:0000256" key="2">
    <source>
        <dbReference type="ARBA" id="ARBA00009695"/>
    </source>
</evidence>
<comment type="caution">
    <text evidence="7">The sequence shown here is derived from an EMBL/GenBank/DDBJ whole genome shotgun (WGS) entry which is preliminary data.</text>
</comment>
<dbReference type="Gene3D" id="1.10.10.10">
    <property type="entry name" value="Winged helix-like DNA-binding domain superfamily/Winged helix DNA-binding domain"/>
    <property type="match status" value="2"/>
</dbReference>
<keyword evidence="4" id="KW-0963">Cytoplasm</keyword>
<comment type="similarity">
    <text evidence="2">Belongs to the RecX family.</text>
</comment>
<dbReference type="Pfam" id="PF02631">
    <property type="entry name" value="RecX_HTH2"/>
    <property type="match status" value="1"/>
</dbReference>